<dbReference type="Pfam" id="PF02878">
    <property type="entry name" value="PGM_PMM_I"/>
    <property type="match status" value="1"/>
</dbReference>
<dbReference type="EMBL" id="AFHQ01000027">
    <property type="protein sequence ID" value="EGK60807.1"/>
    <property type="molecule type" value="Genomic_DNA"/>
</dbReference>
<comment type="cofactor">
    <cofactor evidence="1">
        <name>Mg(2+)</name>
        <dbReference type="ChEBI" id="CHEBI:18420"/>
    </cofactor>
</comment>
<dbReference type="Pfam" id="PF02880">
    <property type="entry name" value="PGM_PMM_III"/>
    <property type="match status" value="1"/>
</dbReference>
<keyword evidence="4 7" id="KW-0479">Metal-binding</keyword>
<evidence type="ECO:0000259" key="8">
    <source>
        <dbReference type="Pfam" id="PF00408"/>
    </source>
</evidence>
<dbReference type="InterPro" id="IPR005841">
    <property type="entry name" value="Alpha-D-phosphohexomutase_SF"/>
</dbReference>
<dbReference type="PROSITE" id="PS00710">
    <property type="entry name" value="PGM_PMM"/>
    <property type="match status" value="1"/>
</dbReference>
<feature type="domain" description="Alpha-D-phosphohexomutase alpha/beta/alpha" evidence="10">
    <location>
        <begin position="181"/>
        <end position="281"/>
    </location>
</feature>
<evidence type="ECO:0000256" key="1">
    <source>
        <dbReference type="ARBA" id="ARBA00001946"/>
    </source>
</evidence>
<keyword evidence="6 12" id="KW-0413">Isomerase</keyword>
<evidence type="ECO:0000259" key="11">
    <source>
        <dbReference type="Pfam" id="PF02880"/>
    </source>
</evidence>
<dbReference type="STRING" id="888060.HMPREF9081_0917"/>
<keyword evidence="3" id="KW-0597">Phosphoprotein</keyword>
<evidence type="ECO:0000259" key="10">
    <source>
        <dbReference type="Pfam" id="PF02879"/>
    </source>
</evidence>
<dbReference type="AlphaFoldDB" id="F5RKY2"/>
<dbReference type="PANTHER" id="PTHR43771">
    <property type="entry name" value="PHOSPHOMANNOMUTASE"/>
    <property type="match status" value="1"/>
</dbReference>
<accession>F5RKY2</accession>
<organism evidence="12 13">
    <name type="scientific">Centipeda periodontii DSM 2778</name>
    <dbReference type="NCBI Taxonomy" id="888060"/>
    <lineage>
        <taxon>Bacteria</taxon>
        <taxon>Bacillati</taxon>
        <taxon>Bacillota</taxon>
        <taxon>Negativicutes</taxon>
        <taxon>Selenomonadales</taxon>
        <taxon>Selenomonadaceae</taxon>
        <taxon>Centipeda</taxon>
    </lineage>
</organism>
<protein>
    <submittedName>
        <fullName evidence="12">Phosphomannomutase</fullName>
        <ecNumber evidence="12">5.4.2.8</ecNumber>
    </submittedName>
</protein>
<keyword evidence="5 7" id="KW-0460">Magnesium</keyword>
<evidence type="ECO:0000313" key="13">
    <source>
        <dbReference type="Proteomes" id="UP000004067"/>
    </source>
</evidence>
<evidence type="ECO:0000256" key="4">
    <source>
        <dbReference type="ARBA" id="ARBA00022723"/>
    </source>
</evidence>
<proteinExistence type="inferred from homology"/>
<dbReference type="eggNOG" id="COG1109">
    <property type="taxonomic scope" value="Bacteria"/>
</dbReference>
<dbReference type="GO" id="GO:0004615">
    <property type="term" value="F:phosphomannomutase activity"/>
    <property type="evidence" value="ECO:0007669"/>
    <property type="project" value="UniProtKB-EC"/>
</dbReference>
<dbReference type="InterPro" id="IPR036900">
    <property type="entry name" value="A-D-PHexomutase_C_sf"/>
</dbReference>
<reference evidence="12 13" key="1">
    <citation type="submission" date="2011-04" db="EMBL/GenBank/DDBJ databases">
        <authorList>
            <person name="Muzny D."/>
            <person name="Qin X."/>
            <person name="Deng J."/>
            <person name="Jiang H."/>
            <person name="Liu Y."/>
            <person name="Qu J."/>
            <person name="Song X.-Z."/>
            <person name="Zhang L."/>
            <person name="Thornton R."/>
            <person name="Coyle M."/>
            <person name="Francisco L."/>
            <person name="Jackson L."/>
            <person name="Javaid M."/>
            <person name="Korchina V."/>
            <person name="Kovar C."/>
            <person name="Mata R."/>
            <person name="Mathew T."/>
            <person name="Ngo R."/>
            <person name="Nguyen L."/>
            <person name="Nguyen N."/>
            <person name="Okwuonu G."/>
            <person name="Ongeri F."/>
            <person name="Pham C."/>
            <person name="Simmons D."/>
            <person name="Wilczek-Boney K."/>
            <person name="Hale W."/>
            <person name="Jakkamsetti A."/>
            <person name="Pham P."/>
            <person name="Ruth R."/>
            <person name="San Lucas F."/>
            <person name="Warren J."/>
            <person name="Zhang J."/>
            <person name="Zhao Z."/>
            <person name="Zhou C."/>
            <person name="Zhu D."/>
            <person name="Lee S."/>
            <person name="Bess C."/>
            <person name="Blankenburg K."/>
            <person name="Forbes L."/>
            <person name="Fu Q."/>
            <person name="Gubbala S."/>
            <person name="Hirani K."/>
            <person name="Jayaseelan J.C."/>
            <person name="Lara F."/>
            <person name="Munidasa M."/>
            <person name="Palculict T."/>
            <person name="Patil S."/>
            <person name="Pu L.-L."/>
            <person name="Saada N."/>
            <person name="Tang L."/>
            <person name="Weissenberger G."/>
            <person name="Zhu Y."/>
            <person name="Hemphill L."/>
            <person name="Shang Y."/>
            <person name="Youmans B."/>
            <person name="Ayvaz T."/>
            <person name="Ross M."/>
            <person name="Santibanez J."/>
            <person name="Aqrawi P."/>
            <person name="Gross S."/>
            <person name="Joshi V."/>
            <person name="Fowler G."/>
            <person name="Nazareth L."/>
            <person name="Reid J."/>
            <person name="Worley K."/>
            <person name="Petrosino J."/>
            <person name="Highlander S."/>
            <person name="Gibbs R."/>
        </authorList>
    </citation>
    <scope>NUCLEOTIDE SEQUENCE [LARGE SCALE GENOMIC DNA]</scope>
    <source>
        <strain evidence="12 13">DSM 2778</strain>
    </source>
</reference>
<feature type="domain" description="Alpha-D-phosphohexomutase alpha/beta/alpha" evidence="9">
    <location>
        <begin position="34"/>
        <end position="155"/>
    </location>
</feature>
<dbReference type="EC" id="5.4.2.8" evidence="12"/>
<dbReference type="GO" id="GO:0000287">
    <property type="term" value="F:magnesium ion binding"/>
    <property type="evidence" value="ECO:0007669"/>
    <property type="project" value="InterPro"/>
</dbReference>
<dbReference type="InterPro" id="IPR005843">
    <property type="entry name" value="A-D-PHexomutase_C"/>
</dbReference>
<feature type="domain" description="Alpha-D-phosphohexomutase C-terminal" evidence="8">
    <location>
        <begin position="402"/>
        <end position="471"/>
    </location>
</feature>
<sequence>MTRWLLIEWGAKGVYGTPRGVPWRRGRYMAVTDKGFGAYDVRGIYPDEVNEELAYRVGRSFPTLFGAKKVAIGHDIRLSGPAISDALAKGLTEAGCDVVDIGQCGTEMIYFATAHLKLGGGIMITASHNPKQYNGMKFVRAESRPISSDTGLKDIAAMAVGETYPAPAATPGKIEKVDILDEYVKHILAYVDVSKLKPYKIVVNTGNGAAGPIINAMEKFLPFELVKVYNEPDGNFPNGVPNPILQENREATAKVVRETGADFGVAWDGDFDRCFLFDEKGGFIEGYYMVGFLSEAFLKKNKGASVIYDPRLVWNTIEIAESLGGKPVMCKSGHAFIKDKMREVNAIYGGEMSAHHYFRDFSYCDSGQIPWLLVAELMSASGGKTLSELMKARMDRFPTSGEINSKVADAKAVMDRIEAKYGASGKVTKVDGLSIEFDKWRFNLRMSNTEPVIRLNVETRQDKALLKEKTDELLAEIRA</sequence>
<dbReference type="Proteomes" id="UP000004067">
    <property type="component" value="Unassembled WGS sequence"/>
</dbReference>
<evidence type="ECO:0000256" key="7">
    <source>
        <dbReference type="RuleBase" id="RU004326"/>
    </source>
</evidence>
<dbReference type="Gene3D" id="3.40.120.10">
    <property type="entry name" value="Alpha-D-Glucose-1,6-Bisphosphate, subunit A, domain 3"/>
    <property type="match status" value="3"/>
</dbReference>
<evidence type="ECO:0000256" key="3">
    <source>
        <dbReference type="ARBA" id="ARBA00022553"/>
    </source>
</evidence>
<evidence type="ECO:0000256" key="5">
    <source>
        <dbReference type="ARBA" id="ARBA00022842"/>
    </source>
</evidence>
<dbReference type="InterPro" id="IPR016055">
    <property type="entry name" value="A-D-PHexomutase_a/b/a-I/II/III"/>
</dbReference>
<dbReference type="HOGENOM" id="CLU_016950_9_2_9"/>
<comment type="similarity">
    <text evidence="2 7">Belongs to the phosphohexose mutase family.</text>
</comment>
<evidence type="ECO:0000259" key="9">
    <source>
        <dbReference type="Pfam" id="PF02878"/>
    </source>
</evidence>
<dbReference type="GO" id="GO:0005975">
    <property type="term" value="P:carbohydrate metabolic process"/>
    <property type="evidence" value="ECO:0007669"/>
    <property type="project" value="InterPro"/>
</dbReference>
<dbReference type="InterPro" id="IPR005844">
    <property type="entry name" value="A-D-PHexomutase_a/b/a-I"/>
</dbReference>
<dbReference type="Gene3D" id="3.30.310.50">
    <property type="entry name" value="Alpha-D-phosphohexomutase, C-terminal domain"/>
    <property type="match status" value="1"/>
</dbReference>
<name>F5RKY2_9FIRM</name>
<dbReference type="Pfam" id="PF02879">
    <property type="entry name" value="PGM_PMM_II"/>
    <property type="match status" value="1"/>
</dbReference>
<dbReference type="SUPFAM" id="SSF53738">
    <property type="entry name" value="Phosphoglucomutase, first 3 domains"/>
    <property type="match status" value="3"/>
</dbReference>
<dbReference type="Pfam" id="PF00408">
    <property type="entry name" value="PGM_PMM_IV"/>
    <property type="match status" value="1"/>
</dbReference>
<dbReference type="InterPro" id="IPR005846">
    <property type="entry name" value="A-D-PHexomutase_a/b/a-III"/>
</dbReference>
<feature type="domain" description="Alpha-D-phosphohexomutase alpha/beta/alpha" evidence="11">
    <location>
        <begin position="286"/>
        <end position="397"/>
    </location>
</feature>
<dbReference type="PRINTS" id="PR00509">
    <property type="entry name" value="PGMPMM"/>
</dbReference>
<gene>
    <name evidence="12" type="primary">xanA</name>
    <name evidence="12" type="ORF">HMPREF9081_0917</name>
</gene>
<dbReference type="InterPro" id="IPR016066">
    <property type="entry name" value="A-D-PHexomutase_CS"/>
</dbReference>
<evidence type="ECO:0000313" key="12">
    <source>
        <dbReference type="EMBL" id="EGK60807.1"/>
    </source>
</evidence>
<dbReference type="SUPFAM" id="SSF55957">
    <property type="entry name" value="Phosphoglucomutase, C-terminal domain"/>
    <property type="match status" value="1"/>
</dbReference>
<dbReference type="CDD" id="cd03089">
    <property type="entry name" value="PMM_PGM"/>
    <property type="match status" value="1"/>
</dbReference>
<comment type="caution">
    <text evidence="12">The sequence shown here is derived from an EMBL/GenBank/DDBJ whole genome shotgun (WGS) entry which is preliminary data.</text>
</comment>
<dbReference type="InterPro" id="IPR005845">
    <property type="entry name" value="A-D-PHexomutase_a/b/a-II"/>
</dbReference>
<keyword evidence="13" id="KW-1185">Reference proteome</keyword>
<evidence type="ECO:0000256" key="6">
    <source>
        <dbReference type="ARBA" id="ARBA00023235"/>
    </source>
</evidence>
<evidence type="ECO:0000256" key="2">
    <source>
        <dbReference type="ARBA" id="ARBA00010231"/>
    </source>
</evidence>
<dbReference type="PANTHER" id="PTHR43771:SF1">
    <property type="entry name" value="PHOSPHOMANNOMUTASE"/>
    <property type="match status" value="1"/>
</dbReference>